<evidence type="ECO:0000313" key="2">
    <source>
        <dbReference type="EMBL" id="OAX31217.1"/>
    </source>
</evidence>
<accession>A0A1B7MF37</accession>
<name>A0A1B7MF37_9AGAM</name>
<dbReference type="InterPro" id="IPR013762">
    <property type="entry name" value="Integrase-like_cat_sf"/>
</dbReference>
<keyword evidence="1" id="KW-0233">DNA recombination</keyword>
<dbReference type="Proteomes" id="UP000092154">
    <property type="component" value="Unassembled WGS sequence"/>
</dbReference>
<dbReference type="AlphaFoldDB" id="A0A1B7MF37"/>
<dbReference type="InParanoid" id="A0A1B7MF37"/>
<evidence type="ECO:0000256" key="1">
    <source>
        <dbReference type="ARBA" id="ARBA00023172"/>
    </source>
</evidence>
<keyword evidence="3" id="KW-1185">Reference proteome</keyword>
<dbReference type="SUPFAM" id="SSF56349">
    <property type="entry name" value="DNA breaking-rejoining enzymes"/>
    <property type="match status" value="1"/>
</dbReference>
<dbReference type="InterPro" id="IPR052925">
    <property type="entry name" value="Phage_Integrase-like_Recomb"/>
</dbReference>
<organism evidence="2 3">
    <name type="scientific">Rhizopogon vinicolor AM-OR11-026</name>
    <dbReference type="NCBI Taxonomy" id="1314800"/>
    <lineage>
        <taxon>Eukaryota</taxon>
        <taxon>Fungi</taxon>
        <taxon>Dikarya</taxon>
        <taxon>Basidiomycota</taxon>
        <taxon>Agaricomycotina</taxon>
        <taxon>Agaricomycetes</taxon>
        <taxon>Agaricomycetidae</taxon>
        <taxon>Boletales</taxon>
        <taxon>Suillineae</taxon>
        <taxon>Rhizopogonaceae</taxon>
        <taxon>Rhizopogon</taxon>
    </lineage>
</organism>
<dbReference type="Gene3D" id="1.10.443.10">
    <property type="entry name" value="Intergrase catalytic core"/>
    <property type="match status" value="1"/>
</dbReference>
<dbReference type="STRING" id="1314800.A0A1B7MF37"/>
<dbReference type="EMBL" id="KV449517">
    <property type="protein sequence ID" value="OAX31217.1"/>
    <property type="molecule type" value="Genomic_DNA"/>
</dbReference>
<evidence type="ECO:0008006" key="4">
    <source>
        <dbReference type="Google" id="ProtNLM"/>
    </source>
</evidence>
<dbReference type="InterPro" id="IPR011010">
    <property type="entry name" value="DNA_brk_join_enz"/>
</dbReference>
<feature type="non-terminal residue" evidence="2">
    <location>
        <position position="1"/>
    </location>
</feature>
<protein>
    <recommendedName>
        <fullName evidence="4">DNA breaking-rejoining enzyme</fullName>
    </recommendedName>
</protein>
<dbReference type="GO" id="GO:0006310">
    <property type="term" value="P:DNA recombination"/>
    <property type="evidence" value="ECO:0007669"/>
    <property type="project" value="UniProtKB-KW"/>
</dbReference>
<dbReference type="GO" id="GO:0003677">
    <property type="term" value="F:DNA binding"/>
    <property type="evidence" value="ECO:0007669"/>
    <property type="project" value="InterPro"/>
</dbReference>
<dbReference type="PANTHER" id="PTHR34605:SF4">
    <property type="entry name" value="DNA ADENINE METHYLTRANSFERASE"/>
    <property type="match status" value="1"/>
</dbReference>
<gene>
    <name evidence="2" type="ORF">K503DRAFT_814403</name>
</gene>
<evidence type="ECO:0000313" key="3">
    <source>
        <dbReference type="Proteomes" id="UP000092154"/>
    </source>
</evidence>
<reference evidence="2 3" key="1">
    <citation type="submission" date="2016-06" db="EMBL/GenBank/DDBJ databases">
        <title>Comparative genomics of the ectomycorrhizal sister species Rhizopogon vinicolor and Rhizopogon vesiculosus (Basidiomycota: Boletales) reveals a divergence of the mating type B locus.</title>
        <authorList>
            <consortium name="DOE Joint Genome Institute"/>
            <person name="Mujic A.B."/>
            <person name="Kuo A."/>
            <person name="Tritt A."/>
            <person name="Lipzen A."/>
            <person name="Chen C."/>
            <person name="Johnson J."/>
            <person name="Sharma A."/>
            <person name="Barry K."/>
            <person name="Grigoriev I.V."/>
            <person name="Spatafora J.W."/>
        </authorList>
    </citation>
    <scope>NUCLEOTIDE SEQUENCE [LARGE SCALE GENOMIC DNA]</scope>
    <source>
        <strain evidence="2 3">AM-OR11-026</strain>
    </source>
</reference>
<dbReference type="PANTHER" id="PTHR34605">
    <property type="entry name" value="PHAGE_INTEGRASE DOMAIN-CONTAINING PROTEIN"/>
    <property type="match status" value="1"/>
</dbReference>
<dbReference type="GO" id="GO:0015074">
    <property type="term" value="P:DNA integration"/>
    <property type="evidence" value="ECO:0007669"/>
    <property type="project" value="InterPro"/>
</dbReference>
<sequence>FGEVSVESRAAFNQKKHLTRKDVFLGLDLNGKTYARLDLPSAKTARPGEIQSVYLVSQGTLCPIAALQNLASAVPALAEDPLFSWRDRSGAIRPMVKHRALERINNIITAWGWSTAFGHSFRIGGASFYPGDFLSPRSWAAITTTCNPIVLPANLIKSSITFFWCRDRYLLIPIKFCQGSNQNV</sequence>
<dbReference type="OrthoDB" id="3254696at2759"/>
<proteinExistence type="predicted"/>